<dbReference type="AlphaFoldDB" id="A0A1M6I3C5"/>
<evidence type="ECO:0000256" key="2">
    <source>
        <dbReference type="ARBA" id="ARBA00007069"/>
    </source>
</evidence>
<evidence type="ECO:0000256" key="3">
    <source>
        <dbReference type="ARBA" id="ARBA00022448"/>
    </source>
</evidence>
<keyword evidence="3" id="KW-0813">Transport</keyword>
<dbReference type="Gene3D" id="2.30.42.10">
    <property type="match status" value="1"/>
</dbReference>
<dbReference type="STRING" id="1121476.SAMN02745751_02200"/>
<comment type="subcellular location">
    <subcellularLocation>
        <location evidence="1 8">Cell membrane</location>
        <topology evidence="1 8">Multi-pass membrane protein</topology>
    </subcellularLocation>
</comment>
<dbReference type="GO" id="GO:0005315">
    <property type="term" value="F:phosphate transmembrane transporter activity"/>
    <property type="evidence" value="ECO:0007669"/>
    <property type="project" value="InterPro"/>
</dbReference>
<gene>
    <name evidence="10" type="ORF">SAMN02745751_02200</name>
</gene>
<evidence type="ECO:0000259" key="9">
    <source>
        <dbReference type="PROSITE" id="PS50928"/>
    </source>
</evidence>
<sequence>MSRAIKDKLMYGIIGLSSAVTVGLLLWIIGFVFLNGFKLIDLDFLTSDFDSKTQYVSVKTMEDYSTDGNKLGINLELEEYEGNQYYVVKSIDDGSPARFAIVKGGEKYPVKVGDFIKKVGSENLENYSPSEVNSIINGMEEDIMTVKVTRPGEGILPMLVTTLEIILISLLVACPIGIFGAIYLTEYAKQGRLVKIIRFATESLAGIPSIIYGLFGMIFFVTLLKFDYSILSGALTLSIILLPVIIRQTEESLKAVPDSYREGSLGLGATKLQTIRKVVLPNAISGIIVAVILSIGRIVGESAALLLTAGTVAHIPKTVFNSGATLTVKAYTVAKEAGDIEMACAIGTVVIIMILILNALSKMITLVFNKSE</sequence>
<dbReference type="Pfam" id="PF00528">
    <property type="entry name" value="BPD_transp_1"/>
    <property type="match status" value="1"/>
</dbReference>
<evidence type="ECO:0000313" key="11">
    <source>
        <dbReference type="Proteomes" id="UP000184052"/>
    </source>
</evidence>
<keyword evidence="6 8" id="KW-1133">Transmembrane helix</keyword>
<organism evidence="10 11">
    <name type="scientific">Dethiosulfatibacter aminovorans DSM 17477</name>
    <dbReference type="NCBI Taxonomy" id="1121476"/>
    <lineage>
        <taxon>Bacteria</taxon>
        <taxon>Bacillati</taxon>
        <taxon>Bacillota</taxon>
        <taxon>Tissierellia</taxon>
        <taxon>Dethiosulfatibacter</taxon>
    </lineage>
</organism>
<keyword evidence="5 8" id="KW-0812">Transmembrane</keyword>
<dbReference type="Proteomes" id="UP000184052">
    <property type="component" value="Unassembled WGS sequence"/>
</dbReference>
<dbReference type="Gene3D" id="1.10.3720.10">
    <property type="entry name" value="MetI-like"/>
    <property type="match status" value="1"/>
</dbReference>
<evidence type="ECO:0000256" key="5">
    <source>
        <dbReference type="ARBA" id="ARBA00022692"/>
    </source>
</evidence>
<dbReference type="InterPro" id="IPR035906">
    <property type="entry name" value="MetI-like_sf"/>
</dbReference>
<dbReference type="InterPro" id="IPR000515">
    <property type="entry name" value="MetI-like"/>
</dbReference>
<evidence type="ECO:0000256" key="8">
    <source>
        <dbReference type="RuleBase" id="RU363043"/>
    </source>
</evidence>
<name>A0A1M6I3C5_9FIRM</name>
<accession>A0A1M6I3C5</accession>
<dbReference type="CDD" id="cd06261">
    <property type="entry name" value="TM_PBP2"/>
    <property type="match status" value="1"/>
</dbReference>
<feature type="transmembrane region" description="Helical" evidence="8">
    <location>
        <begin position="228"/>
        <end position="246"/>
    </location>
</feature>
<dbReference type="InterPro" id="IPR036034">
    <property type="entry name" value="PDZ_sf"/>
</dbReference>
<feature type="transmembrane region" description="Helical" evidence="8">
    <location>
        <begin position="165"/>
        <end position="184"/>
    </location>
</feature>
<dbReference type="InterPro" id="IPR005672">
    <property type="entry name" value="Phosphate_PstA"/>
</dbReference>
<dbReference type="SUPFAM" id="SSF50156">
    <property type="entry name" value="PDZ domain-like"/>
    <property type="match status" value="1"/>
</dbReference>
<comment type="similarity">
    <text evidence="2 8">Belongs to the binding-protein-dependent transport system permease family. CysTW subfamily.</text>
</comment>
<evidence type="ECO:0000256" key="4">
    <source>
        <dbReference type="ARBA" id="ARBA00022475"/>
    </source>
</evidence>
<feature type="transmembrane region" description="Helical" evidence="8">
    <location>
        <begin position="279"/>
        <end position="299"/>
    </location>
</feature>
<keyword evidence="4 8" id="KW-1003">Cell membrane</keyword>
<feature type="transmembrane region" description="Helical" evidence="8">
    <location>
        <begin position="340"/>
        <end position="360"/>
    </location>
</feature>
<evidence type="ECO:0000313" key="10">
    <source>
        <dbReference type="EMBL" id="SHJ28926.1"/>
    </source>
</evidence>
<dbReference type="SUPFAM" id="SSF161098">
    <property type="entry name" value="MetI-like"/>
    <property type="match status" value="1"/>
</dbReference>
<feature type="transmembrane region" description="Helical" evidence="8">
    <location>
        <begin position="12"/>
        <end position="34"/>
    </location>
</feature>
<dbReference type="NCBIfam" id="TIGR00974">
    <property type="entry name" value="3a0107s02c"/>
    <property type="match status" value="1"/>
</dbReference>
<dbReference type="PANTHER" id="PTHR43470">
    <property type="entry name" value="PHOSPHATE TRANSPORT SYSTEM PERMEASE PROTEIN PSTA-RELATED"/>
    <property type="match status" value="1"/>
</dbReference>
<dbReference type="PROSITE" id="PS50928">
    <property type="entry name" value="ABC_TM1"/>
    <property type="match status" value="1"/>
</dbReference>
<keyword evidence="7 8" id="KW-0472">Membrane</keyword>
<keyword evidence="11" id="KW-1185">Reference proteome</keyword>
<dbReference type="PANTHER" id="PTHR43470:SF3">
    <property type="entry name" value="PHOSPHATE TRANSPORT SYSTEM PERMEASE PROTEIN PSTA-RELATED"/>
    <property type="match status" value="1"/>
</dbReference>
<proteinExistence type="inferred from homology"/>
<reference evidence="10 11" key="1">
    <citation type="submission" date="2016-11" db="EMBL/GenBank/DDBJ databases">
        <authorList>
            <person name="Jaros S."/>
            <person name="Januszkiewicz K."/>
            <person name="Wedrychowicz H."/>
        </authorList>
    </citation>
    <scope>NUCLEOTIDE SEQUENCE [LARGE SCALE GENOMIC DNA]</scope>
    <source>
        <strain evidence="10 11">DSM 17477</strain>
    </source>
</reference>
<dbReference type="GO" id="GO:0035435">
    <property type="term" value="P:phosphate ion transmembrane transport"/>
    <property type="evidence" value="ECO:0007669"/>
    <property type="project" value="InterPro"/>
</dbReference>
<dbReference type="GO" id="GO:0005886">
    <property type="term" value="C:plasma membrane"/>
    <property type="evidence" value="ECO:0007669"/>
    <property type="project" value="UniProtKB-SubCell"/>
</dbReference>
<feature type="domain" description="ABC transmembrane type-1" evidence="9">
    <location>
        <begin position="159"/>
        <end position="361"/>
    </location>
</feature>
<evidence type="ECO:0000256" key="7">
    <source>
        <dbReference type="ARBA" id="ARBA00023136"/>
    </source>
</evidence>
<evidence type="ECO:0000256" key="6">
    <source>
        <dbReference type="ARBA" id="ARBA00022989"/>
    </source>
</evidence>
<evidence type="ECO:0000256" key="1">
    <source>
        <dbReference type="ARBA" id="ARBA00004651"/>
    </source>
</evidence>
<feature type="transmembrane region" description="Helical" evidence="8">
    <location>
        <begin position="204"/>
        <end position="222"/>
    </location>
</feature>
<dbReference type="OrthoDB" id="9785113at2"/>
<protein>
    <recommendedName>
        <fullName evidence="8">Phosphate transport system permease protein PstA</fullName>
    </recommendedName>
</protein>
<dbReference type="EMBL" id="FQZL01000015">
    <property type="protein sequence ID" value="SHJ28926.1"/>
    <property type="molecule type" value="Genomic_DNA"/>
</dbReference>